<dbReference type="PANTHER" id="PTHR21152">
    <property type="entry name" value="AMINOTRANSFERASE CLASS V"/>
    <property type="match status" value="1"/>
</dbReference>
<evidence type="ECO:0000313" key="11">
    <source>
        <dbReference type="Proteomes" id="UP000182486"/>
    </source>
</evidence>
<comment type="caution">
    <text evidence="10">The sequence shown here is derived from an EMBL/GenBank/DDBJ whole genome shotgun (WGS) entry which is preliminary data.</text>
</comment>
<keyword evidence="10" id="KW-0032">Aminotransferase</keyword>
<dbReference type="PIRSF" id="PIRSF000524">
    <property type="entry name" value="SPT"/>
    <property type="match status" value="1"/>
</dbReference>
<dbReference type="Gene3D" id="3.90.1150.10">
    <property type="entry name" value="Aspartate Aminotransferase, domain 1"/>
    <property type="match status" value="1"/>
</dbReference>
<dbReference type="InterPro" id="IPR020578">
    <property type="entry name" value="Aminotrans_V_PyrdxlP_BS"/>
</dbReference>
<dbReference type="InterPro" id="IPR015424">
    <property type="entry name" value="PyrdxlP-dep_Trfase"/>
</dbReference>
<dbReference type="Proteomes" id="UP000182486">
    <property type="component" value="Unassembled WGS sequence"/>
</dbReference>
<evidence type="ECO:0000256" key="4">
    <source>
        <dbReference type="PIRSR" id="PIRSR000524-1"/>
    </source>
</evidence>
<evidence type="ECO:0000256" key="7">
    <source>
        <dbReference type="RuleBase" id="RU004504"/>
    </source>
</evidence>
<feature type="domain" description="Aminotransferase class V" evidence="9">
    <location>
        <begin position="43"/>
        <end position="337"/>
    </location>
</feature>
<dbReference type="AlphaFoldDB" id="A0A1K0GFB3"/>
<name>A0A1K0GFB3_9ACTN</name>
<dbReference type="PROSITE" id="PS00595">
    <property type="entry name" value="AA_TRANSFER_CLASS_5"/>
    <property type="match status" value="1"/>
</dbReference>
<evidence type="ECO:0000256" key="1">
    <source>
        <dbReference type="ARBA" id="ARBA00001933"/>
    </source>
</evidence>
<dbReference type="GO" id="GO:0004760">
    <property type="term" value="F:L-serine-pyruvate transaminase activity"/>
    <property type="evidence" value="ECO:0007669"/>
    <property type="project" value="TreeGrafter"/>
</dbReference>
<dbReference type="PANTHER" id="PTHR21152:SF40">
    <property type="entry name" value="ALANINE--GLYOXYLATE AMINOTRANSFERASE"/>
    <property type="match status" value="1"/>
</dbReference>
<comment type="similarity">
    <text evidence="2 6">Belongs to the class-V pyridoxal-phosphate-dependent aminotransferase family.</text>
</comment>
<keyword evidence="3 5" id="KW-0663">Pyridoxal phosphate</keyword>
<dbReference type="GO" id="GO:0008453">
    <property type="term" value="F:alanine-glyoxylate transaminase activity"/>
    <property type="evidence" value="ECO:0007669"/>
    <property type="project" value="TreeGrafter"/>
</dbReference>
<dbReference type="InterPro" id="IPR024169">
    <property type="entry name" value="SP_NH2Trfase/AEP_transaminase"/>
</dbReference>
<comment type="cofactor">
    <cofactor evidence="1 5 7">
        <name>pyridoxal 5'-phosphate</name>
        <dbReference type="ChEBI" id="CHEBI:597326"/>
    </cofactor>
</comment>
<dbReference type="SUPFAM" id="SSF53383">
    <property type="entry name" value="PLP-dependent transferases"/>
    <property type="match status" value="1"/>
</dbReference>
<feature type="region of interest" description="Disordered" evidence="8">
    <location>
        <begin position="1"/>
        <end position="21"/>
    </location>
</feature>
<dbReference type="GO" id="GO:0019265">
    <property type="term" value="P:glycine biosynthetic process, by transamination of glyoxylate"/>
    <property type="evidence" value="ECO:0007669"/>
    <property type="project" value="TreeGrafter"/>
</dbReference>
<dbReference type="Pfam" id="PF00266">
    <property type="entry name" value="Aminotran_5"/>
    <property type="match status" value="1"/>
</dbReference>
<evidence type="ECO:0000256" key="6">
    <source>
        <dbReference type="RuleBase" id="RU004075"/>
    </source>
</evidence>
<evidence type="ECO:0000259" key="9">
    <source>
        <dbReference type="Pfam" id="PF00266"/>
    </source>
</evidence>
<keyword evidence="10" id="KW-0808">Transferase</keyword>
<evidence type="ECO:0000256" key="3">
    <source>
        <dbReference type="ARBA" id="ARBA00022898"/>
    </source>
</evidence>
<evidence type="ECO:0000313" key="10">
    <source>
        <dbReference type="EMBL" id="OJF15946.1"/>
    </source>
</evidence>
<reference evidence="10 11" key="1">
    <citation type="submission" date="2016-09" db="EMBL/GenBank/DDBJ databases">
        <title>Couchioplanes caeruleus draft genome sequence.</title>
        <authorList>
            <person name="Sheehan J."/>
            <person name="Caffrey P."/>
        </authorList>
    </citation>
    <scope>NUCLEOTIDE SEQUENCE [LARGE SCALE GENOMIC DNA]</scope>
    <source>
        <strain evidence="10 11">DSM 43634</strain>
    </source>
</reference>
<dbReference type="Gene3D" id="3.40.640.10">
    <property type="entry name" value="Type I PLP-dependent aspartate aminotransferase-like (Major domain)"/>
    <property type="match status" value="1"/>
</dbReference>
<evidence type="ECO:0000256" key="8">
    <source>
        <dbReference type="SAM" id="MobiDB-lite"/>
    </source>
</evidence>
<dbReference type="InterPro" id="IPR015421">
    <property type="entry name" value="PyrdxlP-dep_Trfase_major"/>
</dbReference>
<dbReference type="RefSeq" id="WP_071802893.1">
    <property type="nucleotide sequence ID" value="NZ_MEIA01000007.1"/>
</dbReference>
<keyword evidence="11" id="KW-1185">Reference proteome</keyword>
<accession>A0A1K0GFB3</accession>
<sequence>MTAPHTIRRPPPAGIATPRLMIPGPCQSRPDVLAAFQRPVTAHYGPSWARTHEEALTLLRQVLGAPWVYLLPGSGSLAIEAAVVNTFRPGQLVVIPRTGYFGRRLIEVARAHGLKVRDLAVEPDRAVDPRHVADLLPGADGVILVHVETSTGIRHPVADIAEVARQAGAAVVVDAVSSIAGEELDVQGWGVDAVAASTQKGLGCPPGLGIVALSEHGHARTLDDHPRPWYLDLTRWDREREESFDWEPHPVTMPTNLVFALIASLSTMVDRGLGEWRQERARVAEHCRERLTERGFTLVGAPADRAALVVVARCGRPADVRLHVLREAGIAIAGGLDPVRDAIRIGLMGQNGTIEMVDECTAALGTNRWPPTEASLL</sequence>
<proteinExistence type="inferred from homology"/>
<dbReference type="EMBL" id="MEIA01000007">
    <property type="protein sequence ID" value="OJF15946.1"/>
    <property type="molecule type" value="Genomic_DNA"/>
</dbReference>
<dbReference type="InterPro" id="IPR000192">
    <property type="entry name" value="Aminotrans_V_dom"/>
</dbReference>
<evidence type="ECO:0000256" key="5">
    <source>
        <dbReference type="PIRSR" id="PIRSR000524-50"/>
    </source>
</evidence>
<gene>
    <name evidence="10" type="ORF">BG844_01555</name>
</gene>
<protein>
    <submittedName>
        <fullName evidence="10">Aminotransferase</fullName>
    </submittedName>
</protein>
<dbReference type="InterPro" id="IPR015422">
    <property type="entry name" value="PyrdxlP-dep_Trfase_small"/>
</dbReference>
<feature type="binding site" evidence="4">
    <location>
        <position position="344"/>
    </location>
    <ligand>
        <name>substrate</name>
    </ligand>
</feature>
<feature type="modified residue" description="N6-(pyridoxal phosphate)lysine" evidence="5">
    <location>
        <position position="200"/>
    </location>
</feature>
<organism evidence="10 11">
    <name type="scientific">Couchioplanes caeruleus subsp. caeruleus</name>
    <dbReference type="NCBI Taxonomy" id="56427"/>
    <lineage>
        <taxon>Bacteria</taxon>
        <taxon>Bacillati</taxon>
        <taxon>Actinomycetota</taxon>
        <taxon>Actinomycetes</taxon>
        <taxon>Micromonosporales</taxon>
        <taxon>Micromonosporaceae</taxon>
        <taxon>Couchioplanes</taxon>
    </lineage>
</organism>
<evidence type="ECO:0000256" key="2">
    <source>
        <dbReference type="ARBA" id="ARBA00009236"/>
    </source>
</evidence>